<keyword evidence="11 21" id="KW-0560">Oxidoreductase</keyword>
<reference evidence="24" key="4">
    <citation type="submission" date="2025-09" db="UniProtKB">
        <authorList>
            <consortium name="Ensembl"/>
        </authorList>
    </citation>
    <scope>IDENTIFICATION</scope>
</reference>
<dbReference type="Gene3D" id="4.10.80.40">
    <property type="entry name" value="succinate dehydrogenase protein domain"/>
    <property type="match status" value="1"/>
</dbReference>
<evidence type="ECO:0000259" key="22">
    <source>
        <dbReference type="Pfam" id="PF00890"/>
    </source>
</evidence>
<evidence type="ECO:0000256" key="19">
    <source>
        <dbReference type="PIRSR" id="PIRSR611281-3"/>
    </source>
</evidence>
<keyword evidence="7" id="KW-0999">Mitochondrion inner membrane</keyword>
<dbReference type="PROSITE" id="PS00504">
    <property type="entry name" value="FRD_SDH_FAD_BINDING"/>
    <property type="match status" value="1"/>
</dbReference>
<dbReference type="NCBIfam" id="TIGR01816">
    <property type="entry name" value="sdhA_forward"/>
    <property type="match status" value="1"/>
</dbReference>
<feature type="binding site" evidence="18">
    <location>
        <position position="295"/>
    </location>
    <ligand>
        <name>substrate</name>
    </ligand>
</feature>
<reference evidence="25" key="1">
    <citation type="journal article" date="2014" name="PLoS ONE">
        <title>The genome and linkage map of the northern pike (Esox lucius): conserved synteny revealed between the salmonid sister group and the Neoteleostei.</title>
        <authorList>
            <person name="Rondeau E.B."/>
            <person name="Minkley D.R."/>
            <person name="Leong J.S."/>
            <person name="Messmer A.M."/>
            <person name="Jantzen J.R."/>
            <person name="von Schalburg K.R."/>
            <person name="Lemon C."/>
            <person name="Bird N.H."/>
            <person name="Koop B.F."/>
        </authorList>
    </citation>
    <scope>NUCLEOTIDE SEQUENCE</scope>
</reference>
<dbReference type="PANTHER" id="PTHR11632">
    <property type="entry name" value="SUCCINATE DEHYDROGENASE 2 FLAVOPROTEIN SUBUNIT"/>
    <property type="match status" value="1"/>
</dbReference>
<dbReference type="SUPFAM" id="SSF56425">
    <property type="entry name" value="Succinate dehydrogenase/fumarate reductase flavoprotein, catalytic domain"/>
    <property type="match status" value="1"/>
</dbReference>
<feature type="domain" description="Fumarate reductase/succinate dehydrogenase flavoprotein-like C-terminal" evidence="23">
    <location>
        <begin position="511"/>
        <end position="663"/>
    </location>
</feature>
<dbReference type="UniPathway" id="UPA00223">
    <property type="reaction ID" value="UER01006"/>
</dbReference>
<dbReference type="GO" id="GO:0006121">
    <property type="term" value="P:mitochondrial electron transport, succinate to ubiquinone"/>
    <property type="evidence" value="ECO:0007669"/>
    <property type="project" value="TreeGrafter"/>
</dbReference>
<evidence type="ECO:0000256" key="17">
    <source>
        <dbReference type="PIRSR" id="PIRSR000171-1"/>
    </source>
</evidence>
<keyword evidence="12" id="KW-0496">Mitochondrion</keyword>
<keyword evidence="8 19" id="KW-0274">FAD</keyword>
<comment type="catalytic activity">
    <reaction evidence="16">
        <text>(S)-malate + a quinone = enol-oxaloacetate + a quinol</text>
        <dbReference type="Rhea" id="RHEA:79831"/>
        <dbReference type="ChEBI" id="CHEBI:15589"/>
        <dbReference type="ChEBI" id="CHEBI:17479"/>
        <dbReference type="ChEBI" id="CHEBI:24646"/>
        <dbReference type="ChEBI" id="CHEBI:132124"/>
    </reaction>
    <physiologicalReaction direction="left-to-right" evidence="16">
        <dbReference type="Rhea" id="RHEA:79832"/>
    </physiologicalReaction>
</comment>
<comment type="function">
    <text evidence="21">Flavoprotein (FP) subunit of succinate dehydrogenase (SDH) that is involved in complex II of the mitochondrial electron transport chain and is responsible for transferring electrons from succinate to ubiquinone (coenzyme Q).</text>
</comment>
<evidence type="ECO:0000256" key="9">
    <source>
        <dbReference type="ARBA" id="ARBA00022946"/>
    </source>
</evidence>
<comment type="catalytic activity">
    <reaction evidence="21">
        <text>a quinone + succinate = fumarate + a quinol</text>
        <dbReference type="Rhea" id="RHEA:40523"/>
        <dbReference type="ChEBI" id="CHEBI:24646"/>
        <dbReference type="ChEBI" id="CHEBI:29806"/>
        <dbReference type="ChEBI" id="CHEBI:30031"/>
        <dbReference type="ChEBI" id="CHEBI:132124"/>
        <dbReference type="EC" id="1.3.5.1"/>
    </reaction>
</comment>
<proteinExistence type="inferred from homology"/>
<dbReference type="InterPro" id="IPR030664">
    <property type="entry name" value="SdhA/FrdA/AprA"/>
</dbReference>
<feature type="active site" description="Proton acceptor" evidence="17">
    <location>
        <position position="339"/>
    </location>
</feature>
<sequence length="663" mass="72755">MFNADCLSAVVYVSNKAYADAPHCGILVKHLKRKMLFCNVLLLNKHSDRQISQYPVVDHHFDAVVVGAGGAGLRAAFGLSEAGFNTACVTKLFPTRSHTVAAQGGINAALGNMEADDWRWHFYDTVKGSDWLGDQDAIHYMTEQAPASVVELENFGMPFSRTEDGKIYQRAFGGQSLKFGKGGQAHRCCCVADRTGHSLLHTLYGRSLRFDTSYFVEYFALDLLMEDGECKGVIAFCMEDGSIHRFRSKNTVIATGGYGRTYFSCTSAHTSTGDGNAMVTRAGLPCQDLEFVQFHPTGIYGAGCLITEGCRGEGGILINSEGERFMERYAPNAKDLASRDVVSRSMTIEIREGRGCGPEKDHVYLQLHHLPPQQLAVRLPGISETAMIFAGVEVTKEPIPVLPTVHYNMGGVPTNYKGQVITHVGGEDKVVPGLYACGEAACASVHGANRLGANSLLDLVVFGRACALTIAETGTPGEKLSPLKPNAGEESVANLDKIRFAEGTIRTSEIRLNMQKTMQNHAAVFRTGDLLKEGCDKMDAIYQSMEDIKTFDRGIVWNTDLVESLELQNLMLNAVQTIHSAEARKESRGAHAREDYQDRMDELDYAKPLAGQEKKSFDQHWRKHTLSTVDIKTGKVTLGYRPVIDRSLDQEECSAIPPAIRSY</sequence>
<comment type="catalytic activity">
    <reaction evidence="14">
        <text>(R)-malate + a quinone = enol-oxaloacetate + a quinol</text>
        <dbReference type="Rhea" id="RHEA:79827"/>
        <dbReference type="ChEBI" id="CHEBI:15588"/>
        <dbReference type="ChEBI" id="CHEBI:17479"/>
        <dbReference type="ChEBI" id="CHEBI:24646"/>
        <dbReference type="ChEBI" id="CHEBI:132124"/>
    </reaction>
    <physiologicalReaction direction="left-to-right" evidence="14">
        <dbReference type="Rhea" id="RHEA:79828"/>
    </physiologicalReaction>
</comment>
<keyword evidence="4 21" id="KW-0813">Transport</keyword>
<evidence type="ECO:0000256" key="18">
    <source>
        <dbReference type="PIRSR" id="PIRSR611281-2"/>
    </source>
</evidence>
<dbReference type="FunFam" id="3.90.700.10:FF:000001">
    <property type="entry name" value="Mitochondrial succinate dehydrogenase flavoprotein subunit"/>
    <property type="match status" value="1"/>
</dbReference>
<dbReference type="GO" id="GO:0009055">
    <property type="term" value="F:electron transfer activity"/>
    <property type="evidence" value="ECO:0007669"/>
    <property type="project" value="TreeGrafter"/>
</dbReference>
<evidence type="ECO:0000256" key="10">
    <source>
        <dbReference type="ARBA" id="ARBA00022982"/>
    </source>
</evidence>
<evidence type="ECO:0000256" key="15">
    <source>
        <dbReference type="ARBA" id="ARBA00047755"/>
    </source>
</evidence>
<evidence type="ECO:0000256" key="20">
    <source>
        <dbReference type="PIRSR" id="PIRSR611281-4"/>
    </source>
</evidence>
<dbReference type="GO" id="GO:0008177">
    <property type="term" value="F:succinate dehydrogenase (quinone) activity"/>
    <property type="evidence" value="ECO:0007669"/>
    <property type="project" value="UniProtKB-EC"/>
</dbReference>
<organism evidence="24 25">
    <name type="scientific">Esox lucius</name>
    <name type="common">Northern pike</name>
    <dbReference type="NCBI Taxonomy" id="8010"/>
    <lineage>
        <taxon>Eukaryota</taxon>
        <taxon>Metazoa</taxon>
        <taxon>Chordata</taxon>
        <taxon>Craniata</taxon>
        <taxon>Vertebrata</taxon>
        <taxon>Euteleostomi</taxon>
        <taxon>Actinopterygii</taxon>
        <taxon>Neopterygii</taxon>
        <taxon>Teleostei</taxon>
        <taxon>Protacanthopterygii</taxon>
        <taxon>Esociformes</taxon>
        <taxon>Esocidae</taxon>
        <taxon>Esox</taxon>
    </lineage>
</organism>
<evidence type="ECO:0000313" key="24">
    <source>
        <dbReference type="Ensembl" id="ENSELUP00000065971.2"/>
    </source>
</evidence>
<dbReference type="FunFam" id="3.50.50.60:FF:001062">
    <property type="entry name" value="Succinate dehydrogenase complex, subunit A, flavoprotein (Fp)"/>
    <property type="match status" value="1"/>
</dbReference>
<comment type="catalytic activity">
    <reaction evidence="15">
        <text>a ubiquinone + succinate = a ubiquinol + fumarate</text>
        <dbReference type="Rhea" id="RHEA:13713"/>
        <dbReference type="Rhea" id="RHEA-COMP:9565"/>
        <dbReference type="Rhea" id="RHEA-COMP:9566"/>
        <dbReference type="ChEBI" id="CHEBI:16389"/>
        <dbReference type="ChEBI" id="CHEBI:17976"/>
        <dbReference type="ChEBI" id="CHEBI:29806"/>
        <dbReference type="ChEBI" id="CHEBI:30031"/>
        <dbReference type="EC" id="1.3.5.1"/>
    </reaction>
</comment>
<dbReference type="NCBIfam" id="TIGR01812">
    <property type="entry name" value="sdhA_frdA_Gneg"/>
    <property type="match status" value="1"/>
</dbReference>
<dbReference type="Gene3D" id="3.90.700.10">
    <property type="entry name" value="Succinate dehydrogenase/fumarate reductase flavoprotein, catalytic domain"/>
    <property type="match status" value="1"/>
</dbReference>
<evidence type="ECO:0000256" key="6">
    <source>
        <dbReference type="ARBA" id="ARBA00022630"/>
    </source>
</evidence>
<feature type="binding site" evidence="18">
    <location>
        <position position="406"/>
    </location>
    <ligand>
        <name>substrate</name>
    </ligand>
</feature>
<evidence type="ECO:0000256" key="5">
    <source>
        <dbReference type="ARBA" id="ARBA00022532"/>
    </source>
</evidence>
<feature type="binding site" evidence="18">
    <location>
        <position position="307"/>
    </location>
    <ligand>
        <name>substrate</name>
    </ligand>
</feature>
<feature type="binding site" evidence="19">
    <location>
        <begin position="90"/>
        <end position="105"/>
    </location>
    <ligand>
        <name>FAD</name>
        <dbReference type="ChEBI" id="CHEBI:57692"/>
    </ligand>
</feature>
<dbReference type="SUPFAM" id="SSF51905">
    <property type="entry name" value="FAD/NAD(P)-binding domain"/>
    <property type="match status" value="1"/>
</dbReference>
<dbReference type="InterPro" id="IPR003952">
    <property type="entry name" value="FRD_SDH_FAD_BS"/>
</dbReference>
<name>A0A6Q2YKL7_ESOLU</name>
<protein>
    <recommendedName>
        <fullName evidence="21">Succinate dehydrogenase [ubiquinone] flavoprotein subunit, mitochondrial</fullName>
        <ecNumber evidence="21">1.3.5.1</ecNumber>
    </recommendedName>
</protein>
<dbReference type="InterPro" id="IPR036188">
    <property type="entry name" value="FAD/NAD-bd_sf"/>
</dbReference>
<dbReference type="Proteomes" id="UP000265140">
    <property type="component" value="Chromosome 16"/>
</dbReference>
<dbReference type="SUPFAM" id="SSF46977">
    <property type="entry name" value="Succinate dehydrogenase/fumarate reductase flavoprotein C-terminal domain"/>
    <property type="match status" value="1"/>
</dbReference>
<dbReference type="PANTHER" id="PTHR11632:SF51">
    <property type="entry name" value="SUCCINATE DEHYDROGENASE [UBIQUINONE] FLAVOPROTEIN SUBUNIT, MITOCHONDRIAL"/>
    <property type="match status" value="1"/>
</dbReference>
<keyword evidence="13 21" id="KW-0472">Membrane</keyword>
<dbReference type="FunFam" id="3.50.50.60:FF:000482">
    <property type="entry name" value="Succinate dehydrogenase complex, subunit A, flavoprotein (Fp)"/>
    <property type="match status" value="1"/>
</dbReference>
<dbReference type="EC" id="1.3.5.1" evidence="21"/>
<feature type="binding site" evidence="19">
    <location>
        <position position="274"/>
    </location>
    <ligand>
        <name>FAD</name>
        <dbReference type="ChEBI" id="CHEBI:57692"/>
    </ligand>
</feature>
<dbReference type="FunFam" id="1.20.58.100:FF:000001">
    <property type="entry name" value="Succinate dehydrogenase flavoprotein subunit (SdhA)"/>
    <property type="match status" value="1"/>
</dbReference>
<dbReference type="Pfam" id="PF02910">
    <property type="entry name" value="Succ_DH_flav_C"/>
    <property type="match status" value="1"/>
</dbReference>
<dbReference type="GO" id="GO:0006099">
    <property type="term" value="P:tricarboxylic acid cycle"/>
    <property type="evidence" value="ECO:0007669"/>
    <property type="project" value="UniProtKB-UniPathway"/>
</dbReference>
<dbReference type="GO" id="GO:0005743">
    <property type="term" value="C:mitochondrial inner membrane"/>
    <property type="evidence" value="ECO:0007669"/>
    <property type="project" value="UniProtKB-SubCell"/>
</dbReference>
<evidence type="ECO:0000256" key="1">
    <source>
        <dbReference type="ARBA" id="ARBA00004443"/>
    </source>
</evidence>
<reference evidence="24" key="2">
    <citation type="submission" date="2020-02" db="EMBL/GenBank/DDBJ databases">
        <title>Esox lucius (northern pike) genome, fEsoLuc1, primary haplotype.</title>
        <authorList>
            <person name="Myers G."/>
            <person name="Karagic N."/>
            <person name="Meyer A."/>
            <person name="Pippel M."/>
            <person name="Reichard M."/>
            <person name="Winkler S."/>
            <person name="Tracey A."/>
            <person name="Sims Y."/>
            <person name="Howe K."/>
            <person name="Rhie A."/>
            <person name="Formenti G."/>
            <person name="Durbin R."/>
            <person name="Fedrigo O."/>
            <person name="Jarvis E.D."/>
        </authorList>
    </citation>
    <scope>NUCLEOTIDE SEQUENCE [LARGE SCALE GENOMIC DNA]</scope>
</reference>
<dbReference type="PIRSF" id="PIRSF000171">
    <property type="entry name" value="SDHA_APRA_LASPO"/>
    <property type="match status" value="1"/>
</dbReference>
<evidence type="ECO:0000256" key="11">
    <source>
        <dbReference type="ARBA" id="ARBA00023002"/>
    </source>
</evidence>
<feature type="binding site" evidence="19">
    <location>
        <begin position="455"/>
        <end position="456"/>
    </location>
    <ligand>
        <name>FAD</name>
        <dbReference type="ChEBI" id="CHEBI:57692"/>
    </ligand>
</feature>
<dbReference type="InterPro" id="IPR015939">
    <property type="entry name" value="Fum_Rdtase/Succ_DH_flav-like_C"/>
</dbReference>
<comment type="cofactor">
    <cofactor evidence="19">
        <name>FAD</name>
        <dbReference type="ChEBI" id="CHEBI:57692"/>
    </cofactor>
    <text evidence="19">Flavinylated by SdhE, about 5% flavinylation occurs in the absence of SdhE.</text>
</comment>
<feature type="binding site" evidence="18">
    <location>
        <position position="450"/>
    </location>
    <ligand>
        <name>substrate</name>
    </ligand>
</feature>
<keyword evidence="25" id="KW-1185">Reference proteome</keyword>
<feature type="binding site" evidence="19">
    <location>
        <begin position="67"/>
        <end position="72"/>
    </location>
    <ligand>
        <name>FAD</name>
        <dbReference type="ChEBI" id="CHEBI:57692"/>
    </ligand>
</feature>
<dbReference type="Ensembl" id="ENSELUT00000044833.2">
    <property type="protein sequence ID" value="ENSELUP00000065971.2"/>
    <property type="gene ID" value="ENSELUG00000021942.3"/>
</dbReference>
<evidence type="ECO:0000256" key="8">
    <source>
        <dbReference type="ARBA" id="ARBA00022827"/>
    </source>
</evidence>
<comment type="subcellular location">
    <subcellularLocation>
        <location evidence="1 21">Mitochondrion inner membrane</location>
        <topology evidence="1 21">Peripheral membrane protein</topology>
        <orientation evidence="1 21">Matrix side</orientation>
    </subcellularLocation>
</comment>
<keyword evidence="5 21" id="KW-0816">Tricarboxylic acid cycle</keyword>
<evidence type="ECO:0000256" key="3">
    <source>
        <dbReference type="ARBA" id="ARBA00008040"/>
    </source>
</evidence>
<dbReference type="GO" id="GO:0050660">
    <property type="term" value="F:flavin adenine dinucleotide binding"/>
    <property type="evidence" value="ECO:0007669"/>
    <property type="project" value="InterPro"/>
</dbReference>
<evidence type="ECO:0000256" key="13">
    <source>
        <dbReference type="ARBA" id="ARBA00023136"/>
    </source>
</evidence>
<dbReference type="Gene3D" id="1.20.58.100">
    <property type="entry name" value="Fumarate reductase/succinate dehydrogenase flavoprotein-like, C-terminal domain"/>
    <property type="match status" value="1"/>
</dbReference>
<keyword evidence="10 21" id="KW-0249">Electron transport</keyword>
<dbReference type="InterPro" id="IPR037099">
    <property type="entry name" value="Fum_R/Succ_DH_flav-like_C_sf"/>
</dbReference>
<accession>A0A6Q2YKL7</accession>
<evidence type="ECO:0000313" key="25">
    <source>
        <dbReference type="Proteomes" id="UP000265140"/>
    </source>
</evidence>
<feature type="modified residue" description="Tele-8alpha-FAD histidine" evidence="20">
    <location>
        <position position="98"/>
    </location>
</feature>
<evidence type="ECO:0000256" key="7">
    <source>
        <dbReference type="ARBA" id="ARBA00022792"/>
    </source>
</evidence>
<dbReference type="Bgee" id="ENSELUG00000021942">
    <property type="expression patterns" value="Expressed in embryo and 12 other cell types or tissues"/>
</dbReference>
<reference evidence="24" key="3">
    <citation type="submission" date="2025-08" db="UniProtKB">
        <authorList>
            <consortium name="Ensembl"/>
        </authorList>
    </citation>
    <scope>IDENTIFICATION</scope>
</reference>
<dbReference type="InterPro" id="IPR003953">
    <property type="entry name" value="FAD-dep_OxRdtase_2_FAD-bd"/>
</dbReference>
<evidence type="ECO:0000256" key="16">
    <source>
        <dbReference type="ARBA" id="ARBA00048512"/>
    </source>
</evidence>
<keyword evidence="6 19" id="KW-0285">Flavoprotein</keyword>
<evidence type="ECO:0000256" key="12">
    <source>
        <dbReference type="ARBA" id="ARBA00023128"/>
    </source>
</evidence>
<dbReference type="FunFam" id="4.10.80.40:FF:000004">
    <property type="entry name" value="Succinate dehydrogenase [ubiquinone] flavoprotein subunit, mitochondrial"/>
    <property type="match status" value="1"/>
</dbReference>
<dbReference type="InterPro" id="IPR011281">
    <property type="entry name" value="Succ_DH_flav_su_fwd"/>
</dbReference>
<keyword evidence="9 21" id="KW-0809">Transit peptide</keyword>
<dbReference type="Pfam" id="PF00890">
    <property type="entry name" value="FAD_binding_2"/>
    <property type="match status" value="1"/>
</dbReference>
<evidence type="ECO:0000259" key="23">
    <source>
        <dbReference type="Pfam" id="PF02910"/>
    </source>
</evidence>
<comment type="pathway">
    <text evidence="2 21">Carbohydrate metabolism; tricarboxylic acid cycle; fumarate from succinate (eukaryal route): step 1/1.</text>
</comment>
<comment type="similarity">
    <text evidence="3 21">Belongs to the FAD-dependent oxidoreductase 2 family. FRD/SDH subfamily.</text>
</comment>
<dbReference type="AlphaFoldDB" id="A0A6Q2YKL7"/>
<evidence type="ECO:0000256" key="14">
    <source>
        <dbReference type="ARBA" id="ARBA00047404"/>
    </source>
</evidence>
<dbReference type="InterPro" id="IPR027477">
    <property type="entry name" value="Succ_DH/fumarate_Rdtase_cat_sf"/>
</dbReference>
<evidence type="ECO:0000256" key="2">
    <source>
        <dbReference type="ARBA" id="ARBA00004788"/>
    </source>
</evidence>
<evidence type="ECO:0000256" key="21">
    <source>
        <dbReference type="RuleBase" id="RU362051"/>
    </source>
</evidence>
<dbReference type="GeneTree" id="ENSGT00910000144277"/>
<dbReference type="InterPro" id="IPR014006">
    <property type="entry name" value="Succ_Dhase_FrdA_Gneg"/>
</dbReference>
<dbReference type="Gene3D" id="3.50.50.60">
    <property type="entry name" value="FAD/NAD(P)-binding domain"/>
    <property type="match status" value="1"/>
</dbReference>
<evidence type="ECO:0000256" key="4">
    <source>
        <dbReference type="ARBA" id="ARBA00022448"/>
    </source>
</evidence>
<feature type="domain" description="FAD-dependent oxidoreductase 2 FAD-binding" evidence="22">
    <location>
        <begin position="62"/>
        <end position="456"/>
    </location>
</feature>
<feature type="binding site" evidence="19">
    <location>
        <position position="439"/>
    </location>
    <ligand>
        <name>FAD</name>
        <dbReference type="ChEBI" id="CHEBI:57692"/>
    </ligand>
</feature>